<gene>
    <name evidence="3" type="ORF">DPRO_4000</name>
</gene>
<feature type="chain" id="PRO_5012993825" description="ABC-type transport auxiliary lipoprotein component domain-containing protein" evidence="1">
    <location>
        <begin position="24"/>
        <end position="204"/>
    </location>
</feature>
<sequence>MMNKTTIPCLLVLLMLSAGCVKLGSEPLDKQFYRLMPERSAETTHVKRDLILKVRRLSISEIYNTRELVYQLDNGRVESDFYNMFFVSPRSMLTTELRSWLKEADIFASIIEPGSMIIPGLTLEGVVNSLYGDYATSEPVAVVAMQFFLVDENTPDNTIVFSKDYTQRVPLTEPTPEKLVQGMTTGVQLIFEELEKDLAQTPLQ</sequence>
<dbReference type="KEGG" id="pprf:DPRO_4000"/>
<keyword evidence="1" id="KW-0732">Signal</keyword>
<dbReference type="Gene3D" id="3.40.50.10610">
    <property type="entry name" value="ABC-type transport auxiliary lipoprotein component"/>
    <property type="match status" value="1"/>
</dbReference>
<organism evidence="3 4">
    <name type="scientific">Pseudodesulfovibrio profundus</name>
    <dbReference type="NCBI Taxonomy" id="57320"/>
    <lineage>
        <taxon>Bacteria</taxon>
        <taxon>Pseudomonadati</taxon>
        <taxon>Thermodesulfobacteriota</taxon>
        <taxon>Desulfovibrionia</taxon>
        <taxon>Desulfovibrionales</taxon>
        <taxon>Desulfovibrionaceae</taxon>
    </lineage>
</organism>
<name>A0A2C8FFN0_9BACT</name>
<dbReference type="SUPFAM" id="SSF159594">
    <property type="entry name" value="XCC0632-like"/>
    <property type="match status" value="1"/>
</dbReference>
<dbReference type="OrthoDB" id="324832at2"/>
<keyword evidence="4" id="KW-1185">Reference proteome</keyword>
<dbReference type="AlphaFoldDB" id="A0A2C8FFN0"/>
<accession>A0A2C8FFN0</accession>
<dbReference type="PROSITE" id="PS51257">
    <property type="entry name" value="PROKAR_LIPOPROTEIN"/>
    <property type="match status" value="1"/>
</dbReference>
<protein>
    <recommendedName>
        <fullName evidence="2">ABC-type transport auxiliary lipoprotein component domain-containing protein</fullName>
    </recommendedName>
</protein>
<evidence type="ECO:0000313" key="4">
    <source>
        <dbReference type="Proteomes" id="UP000219215"/>
    </source>
</evidence>
<dbReference type="RefSeq" id="WP_097013580.1">
    <property type="nucleotide sequence ID" value="NZ_LT907975.1"/>
</dbReference>
<dbReference type="Pfam" id="PF03886">
    <property type="entry name" value="ABC_trans_aux"/>
    <property type="match status" value="1"/>
</dbReference>
<feature type="signal peptide" evidence="1">
    <location>
        <begin position="1"/>
        <end position="23"/>
    </location>
</feature>
<feature type="domain" description="ABC-type transport auxiliary lipoprotein component" evidence="2">
    <location>
        <begin position="33"/>
        <end position="192"/>
    </location>
</feature>
<dbReference type="Proteomes" id="UP000219215">
    <property type="component" value="Chromosome DPRO"/>
</dbReference>
<dbReference type="InterPro" id="IPR005586">
    <property type="entry name" value="ABC_trans_aux"/>
</dbReference>
<evidence type="ECO:0000259" key="2">
    <source>
        <dbReference type="Pfam" id="PF03886"/>
    </source>
</evidence>
<evidence type="ECO:0000256" key="1">
    <source>
        <dbReference type="SAM" id="SignalP"/>
    </source>
</evidence>
<dbReference type="EMBL" id="LT907975">
    <property type="protein sequence ID" value="SOB60919.1"/>
    <property type="molecule type" value="Genomic_DNA"/>
</dbReference>
<reference evidence="4" key="1">
    <citation type="submission" date="2017-09" db="EMBL/GenBank/DDBJ databases">
        <authorList>
            <person name="Regsiter A."/>
            <person name="William W."/>
        </authorList>
    </citation>
    <scope>NUCLEOTIDE SEQUENCE [LARGE SCALE GENOMIC DNA]</scope>
    <source>
        <strain evidence="4">500-1</strain>
    </source>
</reference>
<proteinExistence type="predicted"/>
<evidence type="ECO:0000313" key="3">
    <source>
        <dbReference type="EMBL" id="SOB60919.1"/>
    </source>
</evidence>